<organism evidence="6 7">
    <name type="scientific">Tenebrio molitor</name>
    <name type="common">Yellow mealworm beetle</name>
    <dbReference type="NCBI Taxonomy" id="7067"/>
    <lineage>
        <taxon>Eukaryota</taxon>
        <taxon>Metazoa</taxon>
        <taxon>Ecdysozoa</taxon>
        <taxon>Arthropoda</taxon>
        <taxon>Hexapoda</taxon>
        <taxon>Insecta</taxon>
        <taxon>Pterygota</taxon>
        <taxon>Neoptera</taxon>
        <taxon>Endopterygota</taxon>
        <taxon>Coleoptera</taxon>
        <taxon>Polyphaga</taxon>
        <taxon>Cucujiformia</taxon>
        <taxon>Tenebrionidae</taxon>
        <taxon>Tenebrio</taxon>
    </lineage>
</organism>
<dbReference type="PROSITE" id="PS50294">
    <property type="entry name" value="WD_REPEATS_REGION"/>
    <property type="match status" value="1"/>
</dbReference>
<feature type="compositionally biased region" description="Acidic residues" evidence="5">
    <location>
        <begin position="88"/>
        <end position="104"/>
    </location>
</feature>
<dbReference type="Proteomes" id="UP000719412">
    <property type="component" value="Unassembled WGS sequence"/>
</dbReference>
<evidence type="ECO:0000313" key="6">
    <source>
        <dbReference type="EMBL" id="KAH0810152.1"/>
    </source>
</evidence>
<evidence type="ECO:0000256" key="5">
    <source>
        <dbReference type="SAM" id="MobiDB-lite"/>
    </source>
</evidence>
<accession>A0A8J6H9Y6</accession>
<dbReference type="Gene3D" id="2.130.10.10">
    <property type="entry name" value="YVTN repeat-like/Quinoprotein amine dehydrogenase"/>
    <property type="match status" value="2"/>
</dbReference>
<gene>
    <name evidence="6" type="ORF">GEV33_012639</name>
</gene>
<feature type="compositionally biased region" description="Basic and acidic residues" evidence="5">
    <location>
        <begin position="121"/>
        <end position="131"/>
    </location>
</feature>
<feature type="repeat" description="WD" evidence="4">
    <location>
        <begin position="357"/>
        <end position="385"/>
    </location>
</feature>
<evidence type="ECO:0000256" key="1">
    <source>
        <dbReference type="ARBA" id="ARBA00022574"/>
    </source>
</evidence>
<feature type="repeat" description="WD" evidence="4">
    <location>
        <begin position="153"/>
        <end position="185"/>
    </location>
</feature>
<dbReference type="InterPro" id="IPR020472">
    <property type="entry name" value="WD40_PAC1"/>
</dbReference>
<dbReference type="SMART" id="SM00320">
    <property type="entry name" value="WD40"/>
    <property type="match status" value="6"/>
</dbReference>
<feature type="repeat" description="WD" evidence="4">
    <location>
        <begin position="312"/>
        <end position="345"/>
    </location>
</feature>
<feature type="repeat" description="WD" evidence="4">
    <location>
        <begin position="254"/>
        <end position="287"/>
    </location>
</feature>
<feature type="region of interest" description="Disordered" evidence="5">
    <location>
        <begin position="519"/>
        <end position="555"/>
    </location>
</feature>
<dbReference type="AlphaFoldDB" id="A0A8J6H9Y6"/>
<reference evidence="6" key="1">
    <citation type="journal article" date="2020" name="J Insects Food Feed">
        <title>The yellow mealworm (Tenebrio molitor) genome: a resource for the emerging insects as food and feed industry.</title>
        <authorList>
            <person name="Eriksson T."/>
            <person name="Andere A."/>
            <person name="Kelstrup H."/>
            <person name="Emery V."/>
            <person name="Picard C."/>
        </authorList>
    </citation>
    <scope>NUCLEOTIDE SEQUENCE</scope>
    <source>
        <strain evidence="6">Stoneville</strain>
        <tissue evidence="6">Whole head</tissue>
    </source>
</reference>
<evidence type="ECO:0000256" key="2">
    <source>
        <dbReference type="ARBA" id="ARBA00022737"/>
    </source>
</evidence>
<evidence type="ECO:0000313" key="7">
    <source>
        <dbReference type="Proteomes" id="UP000719412"/>
    </source>
</evidence>
<protein>
    <recommendedName>
        <fullName evidence="8">Gastrulation defective protein 1</fullName>
    </recommendedName>
</protein>
<feature type="region of interest" description="Disordered" evidence="5">
    <location>
        <begin position="78"/>
        <end position="142"/>
    </location>
</feature>
<keyword evidence="7" id="KW-1185">Reference proteome</keyword>
<dbReference type="InterPro" id="IPR015943">
    <property type="entry name" value="WD40/YVTN_repeat-like_dom_sf"/>
</dbReference>
<feature type="compositionally biased region" description="Basic and acidic residues" evidence="5">
    <location>
        <begin position="78"/>
        <end position="87"/>
    </location>
</feature>
<name>A0A8J6H9Y6_TENMO</name>
<dbReference type="InterPro" id="IPR051858">
    <property type="entry name" value="WD_repeat_GAD-1"/>
</dbReference>
<dbReference type="Pfam" id="PF00400">
    <property type="entry name" value="WD40"/>
    <property type="match status" value="4"/>
</dbReference>
<dbReference type="GO" id="GO:0035861">
    <property type="term" value="C:site of double-strand break"/>
    <property type="evidence" value="ECO:0007669"/>
    <property type="project" value="TreeGrafter"/>
</dbReference>
<dbReference type="SUPFAM" id="SSF50978">
    <property type="entry name" value="WD40 repeat-like"/>
    <property type="match status" value="1"/>
</dbReference>
<reference evidence="6" key="2">
    <citation type="submission" date="2021-08" db="EMBL/GenBank/DDBJ databases">
        <authorList>
            <person name="Eriksson T."/>
        </authorList>
    </citation>
    <scope>NUCLEOTIDE SEQUENCE</scope>
    <source>
        <strain evidence="6">Stoneville</strain>
        <tissue evidence="6">Whole head</tissue>
    </source>
</reference>
<proteinExistence type="inferred from homology"/>
<dbReference type="PANTHER" id="PTHR16017">
    <property type="entry name" value="GASTRULATION DEFECTIVE PROTEIN 1-RELATED"/>
    <property type="match status" value="1"/>
</dbReference>
<feature type="compositionally biased region" description="Basic and acidic residues" evidence="5">
    <location>
        <begin position="525"/>
        <end position="541"/>
    </location>
</feature>
<comment type="similarity">
    <text evidence="3">Belongs to the WD repeat GAD-1 family.</text>
</comment>
<evidence type="ECO:0000256" key="3">
    <source>
        <dbReference type="ARBA" id="ARBA00038343"/>
    </source>
</evidence>
<comment type="caution">
    <text evidence="6">The sequence shown here is derived from an EMBL/GenBank/DDBJ whole genome shotgun (WGS) entry which is preliminary data.</text>
</comment>
<keyword evidence="1 4" id="KW-0853">WD repeat</keyword>
<evidence type="ECO:0008006" key="8">
    <source>
        <dbReference type="Google" id="ProtNLM"/>
    </source>
</evidence>
<dbReference type="EMBL" id="JABDTM020027691">
    <property type="protein sequence ID" value="KAH0810152.1"/>
    <property type="molecule type" value="Genomic_DNA"/>
</dbReference>
<dbReference type="GO" id="GO:0005634">
    <property type="term" value="C:nucleus"/>
    <property type="evidence" value="ECO:0007669"/>
    <property type="project" value="TreeGrafter"/>
</dbReference>
<dbReference type="PRINTS" id="PR00320">
    <property type="entry name" value="GPROTEINBRPT"/>
</dbReference>
<keyword evidence="2" id="KW-0677">Repeat</keyword>
<dbReference type="InterPro" id="IPR001680">
    <property type="entry name" value="WD40_rpt"/>
</dbReference>
<evidence type="ECO:0000256" key="4">
    <source>
        <dbReference type="PROSITE-ProRule" id="PRU00221"/>
    </source>
</evidence>
<dbReference type="PANTHER" id="PTHR16017:SF0">
    <property type="entry name" value="WD REPEAT-CONTAINING PROTEIN 70"/>
    <property type="match status" value="1"/>
</dbReference>
<dbReference type="PROSITE" id="PS50082">
    <property type="entry name" value="WD_REPEATS_2"/>
    <property type="match status" value="4"/>
</dbReference>
<sequence length="628" mass="69281">MNKGKISFGKISANFGQNAEKIEASGSFGTFGPPKAMELLEDDSIEQEQIKEVIGITSFGKKAKSFDIKEMMAQVKATAREVTKNPEEEPEDESSDEDEDDDELIGPPIPTNLGDAVASEKPSRKTERNDSDSEEEEEEPNKLFIPCACEATMTHGNKAVTAVSVDPSGARLASGSVDYDVSFWDFAGMDSNLRSFRTLQPAENHPIRCLNYSGTGDLLLVISGASQAKVLDRDGFEKLETVKGDMYITDQAKTKGHTAGLLAGCWSPTVKEEFLTTSADGTVRTWDFYEGGKGHKSIIKCRAQNGLKVSPTAVTYGRDGKVIACGCADGSLQLWDFRKSSVAPASQIRKAHLPAEVTSIRYSHVGNLLLTRSCDETMKLWDIRNFKTCLHEKTDLFTRYDTTDAIFSPNDAIVATGVSLKKNETDSSIFFYDSTNFEEIYKIRIPNTHTIKLCWHPKLNQIFIGTGNGAIKCFYDRKRSLRGATLCAAKVHRKAQHAEIVSTQQVITPHALPLFRQERRKTSRKQMEKDRLDPVKSRRPDLPITSGQGGRVASSGGTLSSYVIRNLGLSKRVDDDQDPREAILKYAKEAAENPYWITPAYAKTQPDVVAKGKAPIEGEPPIKKAKES</sequence>
<dbReference type="InterPro" id="IPR036322">
    <property type="entry name" value="WD40_repeat_dom_sf"/>
</dbReference>